<dbReference type="PANTHER" id="PTHR37299:SF1">
    <property type="entry name" value="STAGE 0 SPORULATION PROTEIN A HOMOLOG"/>
    <property type="match status" value="1"/>
</dbReference>
<keyword evidence="5" id="KW-1185">Reference proteome</keyword>
<dbReference type="InterPro" id="IPR007492">
    <property type="entry name" value="LytTR_DNA-bd_dom"/>
</dbReference>
<organism evidence="4 5">
    <name type="scientific">Flagellimonas eckloniae</name>
    <dbReference type="NCBI Taxonomy" id="346185"/>
    <lineage>
        <taxon>Bacteria</taxon>
        <taxon>Pseudomonadati</taxon>
        <taxon>Bacteroidota</taxon>
        <taxon>Flavobacteriia</taxon>
        <taxon>Flavobacteriales</taxon>
        <taxon>Flavobacteriaceae</taxon>
        <taxon>Flagellimonas</taxon>
    </lineage>
</organism>
<evidence type="ECO:0000259" key="2">
    <source>
        <dbReference type="PROSITE" id="PS50110"/>
    </source>
</evidence>
<dbReference type="GO" id="GO:0003677">
    <property type="term" value="F:DNA binding"/>
    <property type="evidence" value="ECO:0007669"/>
    <property type="project" value="InterPro"/>
</dbReference>
<dbReference type="AlphaFoldDB" id="A0A0Q1BWR3"/>
<dbReference type="InterPro" id="IPR046947">
    <property type="entry name" value="LytR-like"/>
</dbReference>
<name>A0A0Q1BWR3_9FLAO</name>
<dbReference type="InterPro" id="IPR001789">
    <property type="entry name" value="Sig_transdc_resp-reg_receiver"/>
</dbReference>
<dbReference type="SUPFAM" id="SSF52172">
    <property type="entry name" value="CheY-like"/>
    <property type="match status" value="1"/>
</dbReference>
<evidence type="ECO:0000259" key="3">
    <source>
        <dbReference type="PROSITE" id="PS50930"/>
    </source>
</evidence>
<dbReference type="InterPro" id="IPR011006">
    <property type="entry name" value="CheY-like_superfamily"/>
</dbReference>
<dbReference type="GO" id="GO:0000156">
    <property type="term" value="F:phosphorelay response regulator activity"/>
    <property type="evidence" value="ECO:0007669"/>
    <property type="project" value="InterPro"/>
</dbReference>
<dbReference type="RefSeq" id="WP_055392630.1">
    <property type="nucleotide sequence ID" value="NZ_LCTZ01000002.1"/>
</dbReference>
<reference evidence="4 5" key="1">
    <citation type="submission" date="2015-04" db="EMBL/GenBank/DDBJ databases">
        <title>Complete genome of flavobacterium.</title>
        <authorList>
            <person name="Kwon Y.M."/>
            <person name="Kim S.-J."/>
        </authorList>
    </citation>
    <scope>NUCLEOTIDE SEQUENCE [LARGE SCALE GENOMIC DNA]</scope>
    <source>
        <strain evidence="4 5">DK169</strain>
    </source>
</reference>
<evidence type="ECO:0000313" key="5">
    <source>
        <dbReference type="Proteomes" id="UP000050827"/>
    </source>
</evidence>
<protein>
    <submittedName>
        <fullName evidence="4">Chemotaxis protein CheY</fullName>
    </submittedName>
</protein>
<evidence type="ECO:0000256" key="1">
    <source>
        <dbReference type="PROSITE-ProRule" id="PRU00169"/>
    </source>
</evidence>
<keyword evidence="1" id="KW-0597">Phosphoprotein</keyword>
<dbReference type="EMBL" id="LCTZ01000002">
    <property type="protein sequence ID" value="KQC29079.1"/>
    <property type="molecule type" value="Genomic_DNA"/>
</dbReference>
<feature type="domain" description="Response regulatory" evidence="2">
    <location>
        <begin position="3"/>
        <end position="114"/>
    </location>
</feature>
<dbReference type="PROSITE" id="PS50110">
    <property type="entry name" value="RESPONSE_REGULATORY"/>
    <property type="match status" value="1"/>
</dbReference>
<dbReference type="PANTHER" id="PTHR37299">
    <property type="entry name" value="TRANSCRIPTIONAL REGULATOR-RELATED"/>
    <property type="match status" value="1"/>
</dbReference>
<dbReference type="Proteomes" id="UP000050827">
    <property type="component" value="Unassembled WGS sequence"/>
</dbReference>
<dbReference type="Gene3D" id="3.40.50.2300">
    <property type="match status" value="1"/>
</dbReference>
<evidence type="ECO:0000313" key="4">
    <source>
        <dbReference type="EMBL" id="KQC29079.1"/>
    </source>
</evidence>
<gene>
    <name evidence="4" type="ORF">AAY42_03570</name>
</gene>
<dbReference type="Gene3D" id="2.40.50.1020">
    <property type="entry name" value="LytTr DNA-binding domain"/>
    <property type="match status" value="1"/>
</dbReference>
<dbReference type="STRING" id="346185.AAY42_03570"/>
<proteinExistence type="predicted"/>
<sequence>MINCIVIDDEPLAREGIISYIEQLDFLKCVGTGISALDIPKLLGSGEVDLLFLDIQMPLMNGLEYLRSNPKPPMTVLTTAFPNYAIEGFDLNVLDYLLKPVSFNRFFAAATKAKQQFVLRHQDTFLAKEEEQSCFFIKCDGKYEKIFLEDILFVQALQNYVIIQTVKRKYVSLLFLKNVEERLDSTNFIRVHKSYIVAIDKIEGVAQHEIQIGSYKIPLSRNYKKEVMPKILGDNLWSGK</sequence>
<dbReference type="PROSITE" id="PS50930">
    <property type="entry name" value="HTH_LYTTR"/>
    <property type="match status" value="1"/>
</dbReference>
<dbReference type="SMART" id="SM00850">
    <property type="entry name" value="LytTR"/>
    <property type="match status" value="1"/>
</dbReference>
<dbReference type="OrthoDB" id="2168082at2"/>
<dbReference type="Pfam" id="PF00072">
    <property type="entry name" value="Response_reg"/>
    <property type="match status" value="1"/>
</dbReference>
<accession>A0A0Q1BWR3</accession>
<feature type="modified residue" description="4-aspartylphosphate" evidence="1">
    <location>
        <position position="54"/>
    </location>
</feature>
<dbReference type="SMART" id="SM00448">
    <property type="entry name" value="REC"/>
    <property type="match status" value="1"/>
</dbReference>
<dbReference type="Pfam" id="PF04397">
    <property type="entry name" value="LytTR"/>
    <property type="match status" value="1"/>
</dbReference>
<comment type="caution">
    <text evidence="4">The sequence shown here is derived from an EMBL/GenBank/DDBJ whole genome shotgun (WGS) entry which is preliminary data.</text>
</comment>
<feature type="domain" description="HTH LytTR-type" evidence="3">
    <location>
        <begin position="135"/>
        <end position="233"/>
    </location>
</feature>